<evidence type="ECO:0000313" key="10">
    <source>
        <dbReference type="EMBL" id="VDI17853.1"/>
    </source>
</evidence>
<dbReference type="PANTHER" id="PTHR19134:SF562">
    <property type="entry name" value="PROTEIN-TYROSINE-PHOSPHATASE"/>
    <property type="match status" value="1"/>
</dbReference>
<dbReference type="InterPro" id="IPR029021">
    <property type="entry name" value="Prot-tyrosine_phosphatase-like"/>
</dbReference>
<dbReference type="GO" id="GO:0046540">
    <property type="term" value="C:U4/U6 x U5 tri-snRNP complex"/>
    <property type="evidence" value="ECO:0007669"/>
    <property type="project" value="InterPro"/>
</dbReference>
<feature type="region of interest" description="Disordered" evidence="7">
    <location>
        <begin position="409"/>
        <end position="428"/>
    </location>
</feature>
<dbReference type="OrthoDB" id="6144519at2759"/>
<evidence type="ECO:0000256" key="4">
    <source>
        <dbReference type="ARBA" id="ARBA00022801"/>
    </source>
</evidence>
<keyword evidence="11" id="KW-1185">Reference proteome</keyword>
<dbReference type="Gene3D" id="3.90.190.10">
    <property type="entry name" value="Protein tyrosine phosphatase superfamily"/>
    <property type="match status" value="2"/>
</dbReference>
<keyword evidence="4" id="KW-0378">Hydrolase</keyword>
<evidence type="ECO:0000259" key="8">
    <source>
        <dbReference type="PROSITE" id="PS50055"/>
    </source>
</evidence>
<comment type="catalytic activity">
    <reaction evidence="6">
        <text>O-phospho-L-tyrosyl-[protein] + H2O = L-tyrosyl-[protein] + phosphate</text>
        <dbReference type="Rhea" id="RHEA:10684"/>
        <dbReference type="Rhea" id="RHEA-COMP:10136"/>
        <dbReference type="Rhea" id="RHEA-COMP:20101"/>
        <dbReference type="ChEBI" id="CHEBI:15377"/>
        <dbReference type="ChEBI" id="CHEBI:43474"/>
        <dbReference type="ChEBI" id="CHEBI:46858"/>
        <dbReference type="ChEBI" id="CHEBI:61978"/>
        <dbReference type="EC" id="3.1.3.48"/>
    </reaction>
</comment>
<evidence type="ECO:0000256" key="6">
    <source>
        <dbReference type="ARBA" id="ARBA00051722"/>
    </source>
</evidence>
<evidence type="ECO:0000313" key="11">
    <source>
        <dbReference type="Proteomes" id="UP000596742"/>
    </source>
</evidence>
<comment type="caution">
    <text evidence="10">The sequence shown here is derived from an EMBL/GenBank/DDBJ whole genome shotgun (WGS) entry which is preliminary data.</text>
</comment>
<comment type="similarity">
    <text evidence="1">Belongs to the DIM1 family.</text>
</comment>
<dbReference type="InterPro" id="IPR050348">
    <property type="entry name" value="Protein-Tyr_Phosphatase"/>
</dbReference>
<proteinExistence type="inferred from homology"/>
<keyword evidence="5" id="KW-0904">Protein phosphatase</keyword>
<organism evidence="10 11">
    <name type="scientific">Mytilus galloprovincialis</name>
    <name type="common">Mediterranean mussel</name>
    <dbReference type="NCBI Taxonomy" id="29158"/>
    <lineage>
        <taxon>Eukaryota</taxon>
        <taxon>Metazoa</taxon>
        <taxon>Spiralia</taxon>
        <taxon>Lophotrochozoa</taxon>
        <taxon>Mollusca</taxon>
        <taxon>Bivalvia</taxon>
        <taxon>Autobranchia</taxon>
        <taxon>Pteriomorphia</taxon>
        <taxon>Mytilida</taxon>
        <taxon>Mytiloidea</taxon>
        <taxon>Mytilidae</taxon>
        <taxon>Mytilinae</taxon>
        <taxon>Mytilus</taxon>
    </lineage>
</organism>
<reference evidence="10" key="1">
    <citation type="submission" date="2018-11" db="EMBL/GenBank/DDBJ databases">
        <authorList>
            <person name="Alioto T."/>
            <person name="Alioto T."/>
        </authorList>
    </citation>
    <scope>NUCLEOTIDE SEQUENCE</scope>
</reference>
<protein>
    <recommendedName>
        <fullName evidence="3">protein-tyrosine-phosphatase</fullName>
        <ecNumber evidence="3">3.1.3.48</ecNumber>
    </recommendedName>
</protein>
<dbReference type="GO" id="GO:0008045">
    <property type="term" value="P:motor neuron axon guidance"/>
    <property type="evidence" value="ECO:0007669"/>
    <property type="project" value="TreeGrafter"/>
</dbReference>
<feature type="compositionally biased region" description="Low complexity" evidence="7">
    <location>
        <begin position="414"/>
        <end position="428"/>
    </location>
</feature>
<sequence>MSYMLQHLHNGWQVDQAILSEEDRVVVIRFGHDWDPTCMVMDETLYRCAEKMKNFAVCYLVDITQVPDFNKMYELNKHIMIDLGTGNNNKINWAMEDPQEFIDIVETLFREPEKEEILPKGLVHAHAEGSKEENKVRNRFLTTWPYDHSRIVLTGDTKHDYINASYIDSYDKEKAYIASQGPKKNTLKDFWQMVWQEKVCKIVMVTKLEEERRKKCEQYWPKTINKAIMIDNFRLTMTAEICHTVYVYRLIILHNKTKKQERKVHHFHFTQWPDHGVPDSIKLVNFYRKVKTEKCDNDGPIVVHCSAGVGRTGTFIAVDALYEHGKKVGYVDIMEYVQMMRKDRMNMVQTHEQYAILFEALLELFTVPDTSIRKNDFYEFIQKQEKKTKNQTIYREEFQRLRTLRPSYSSDKFTASNSKENKSKNSTSTVLANDRYRPYLMSYGKTRSDYINAVIIPGYAVDSKMFVTQCPLVETVIDFWTMMYDHSSRIIVLLDPANKGAPLWLENREMLQFDDFRVIKETENAQEGLQLTLNHTKNKEQISIHVFTAENWTISNAPPSPEHMLDLLQRVQTCWETQKVPITVVCSDGCSKSGLFVALRLVLEKMQIDEEIDIFQVVREIQTRRPEFLSEYDQYEYCYKCIKELLEGDSSDSLYANI</sequence>
<dbReference type="PROSITE" id="PS50055">
    <property type="entry name" value="TYR_PHOSPHATASE_PTP"/>
    <property type="match status" value="2"/>
</dbReference>
<dbReference type="GO" id="GO:0000398">
    <property type="term" value="P:mRNA splicing, via spliceosome"/>
    <property type="evidence" value="ECO:0007669"/>
    <property type="project" value="InterPro"/>
</dbReference>
<dbReference type="SMART" id="SM01410">
    <property type="entry name" value="DIM1"/>
    <property type="match status" value="1"/>
</dbReference>
<dbReference type="AlphaFoldDB" id="A0A8B6DCW1"/>
<feature type="domain" description="Tyrosine specific protein phosphatases" evidence="9">
    <location>
        <begin position="281"/>
        <end position="355"/>
    </location>
</feature>
<evidence type="ECO:0000256" key="7">
    <source>
        <dbReference type="SAM" id="MobiDB-lite"/>
    </source>
</evidence>
<dbReference type="PROSITE" id="PS00383">
    <property type="entry name" value="TYR_PHOSPHATASE_1"/>
    <property type="match status" value="1"/>
</dbReference>
<evidence type="ECO:0000256" key="2">
    <source>
        <dbReference type="ARBA" id="ARBA00009580"/>
    </source>
</evidence>
<dbReference type="FunFam" id="3.90.190.10:FF:000102">
    <property type="entry name" value="Receptor-type tyrosine-protein phosphatase"/>
    <property type="match status" value="1"/>
</dbReference>
<accession>A0A8B6DCW1</accession>
<dbReference type="EMBL" id="UYJE01003265">
    <property type="protein sequence ID" value="VDI17853.1"/>
    <property type="molecule type" value="Genomic_DNA"/>
</dbReference>
<dbReference type="InterPro" id="IPR016130">
    <property type="entry name" value="Tyr_Pase_AS"/>
</dbReference>
<dbReference type="PRINTS" id="PR00700">
    <property type="entry name" value="PRTYPHPHTASE"/>
</dbReference>
<comment type="similarity">
    <text evidence="2">Belongs to the protein-tyrosine phosphatase family.</text>
</comment>
<dbReference type="GO" id="GO:0004725">
    <property type="term" value="F:protein tyrosine phosphatase activity"/>
    <property type="evidence" value="ECO:0007669"/>
    <property type="project" value="UniProtKB-EC"/>
</dbReference>
<evidence type="ECO:0000256" key="3">
    <source>
        <dbReference type="ARBA" id="ARBA00013064"/>
    </source>
</evidence>
<dbReference type="Proteomes" id="UP000596742">
    <property type="component" value="Unassembled WGS sequence"/>
</dbReference>
<dbReference type="PANTHER" id="PTHR19134">
    <property type="entry name" value="RECEPTOR-TYPE TYROSINE-PROTEIN PHOSPHATASE"/>
    <property type="match status" value="1"/>
</dbReference>
<dbReference type="InterPro" id="IPR003595">
    <property type="entry name" value="Tyr_Pase_cat"/>
</dbReference>
<dbReference type="InterPro" id="IPR004123">
    <property type="entry name" value="Dim1"/>
</dbReference>
<dbReference type="Pfam" id="PF00102">
    <property type="entry name" value="Y_phosphatase"/>
    <property type="match status" value="2"/>
</dbReference>
<dbReference type="Pfam" id="PF02966">
    <property type="entry name" value="DIM1"/>
    <property type="match status" value="1"/>
</dbReference>
<dbReference type="CDD" id="cd00047">
    <property type="entry name" value="PTPc"/>
    <property type="match status" value="2"/>
</dbReference>
<dbReference type="SMART" id="SM00194">
    <property type="entry name" value="PTPc"/>
    <property type="match status" value="2"/>
</dbReference>
<dbReference type="SUPFAM" id="SSF52833">
    <property type="entry name" value="Thioredoxin-like"/>
    <property type="match status" value="1"/>
</dbReference>
<dbReference type="SMART" id="SM00404">
    <property type="entry name" value="PTPc_motif"/>
    <property type="match status" value="2"/>
</dbReference>
<dbReference type="CDD" id="cd02954">
    <property type="entry name" value="DIM1"/>
    <property type="match status" value="1"/>
</dbReference>
<gene>
    <name evidence="10" type="ORF">MGAL_10B066142</name>
</gene>
<dbReference type="EC" id="3.1.3.48" evidence="3"/>
<evidence type="ECO:0000259" key="9">
    <source>
        <dbReference type="PROSITE" id="PS50056"/>
    </source>
</evidence>
<feature type="domain" description="Tyrosine specific protein phosphatases" evidence="9">
    <location>
        <begin position="562"/>
        <end position="636"/>
    </location>
</feature>
<dbReference type="Gene3D" id="3.40.30.10">
    <property type="entry name" value="Glutaredoxin"/>
    <property type="match status" value="1"/>
</dbReference>
<dbReference type="InterPro" id="IPR036249">
    <property type="entry name" value="Thioredoxin-like_sf"/>
</dbReference>
<dbReference type="PROSITE" id="PS50056">
    <property type="entry name" value="TYR_PHOSPHATASE_2"/>
    <property type="match status" value="2"/>
</dbReference>
<evidence type="ECO:0000256" key="5">
    <source>
        <dbReference type="ARBA" id="ARBA00022912"/>
    </source>
</evidence>
<feature type="domain" description="Tyrosine-protein phosphatase" evidence="8">
    <location>
        <begin position="105"/>
        <end position="364"/>
    </location>
</feature>
<dbReference type="SUPFAM" id="SSF52799">
    <property type="entry name" value="(Phosphotyrosine protein) phosphatases II"/>
    <property type="match status" value="2"/>
</dbReference>
<dbReference type="InterPro" id="IPR000242">
    <property type="entry name" value="PTP_cat"/>
</dbReference>
<evidence type="ECO:0000256" key="1">
    <source>
        <dbReference type="ARBA" id="ARBA00008241"/>
    </source>
</evidence>
<dbReference type="InterPro" id="IPR000387">
    <property type="entry name" value="Tyr_Pase_dom"/>
</dbReference>
<feature type="domain" description="Tyrosine-protein phosphatase" evidence="8">
    <location>
        <begin position="394"/>
        <end position="645"/>
    </location>
</feature>
<name>A0A8B6DCW1_MYTGA</name>